<dbReference type="Proteomes" id="UP000242637">
    <property type="component" value="Chromosome 1"/>
</dbReference>
<dbReference type="STRING" id="1121387.GCA_000429885_00297"/>
<protein>
    <submittedName>
        <fullName evidence="1">Uncharacterized protein</fullName>
    </submittedName>
</protein>
<accession>A0A239VQJ6</accession>
<dbReference type="AlphaFoldDB" id="A0A239VQJ6"/>
<evidence type="ECO:0000313" key="2">
    <source>
        <dbReference type="Proteomes" id="UP000242637"/>
    </source>
</evidence>
<organism evidence="1 2">
    <name type="scientific">Dermatophilus congolensis</name>
    <dbReference type="NCBI Taxonomy" id="1863"/>
    <lineage>
        <taxon>Bacteria</taxon>
        <taxon>Bacillati</taxon>
        <taxon>Actinomycetota</taxon>
        <taxon>Actinomycetes</taxon>
        <taxon>Micrococcales</taxon>
        <taxon>Dermatophilaceae</taxon>
        <taxon>Dermatophilus</taxon>
    </lineage>
</organism>
<reference evidence="1 2" key="1">
    <citation type="submission" date="2017-06" db="EMBL/GenBank/DDBJ databases">
        <authorList>
            <consortium name="Pathogen Informatics"/>
        </authorList>
    </citation>
    <scope>NUCLEOTIDE SEQUENCE [LARGE SCALE GENOMIC DNA]</scope>
    <source>
        <strain evidence="1 2">NCTC13039</strain>
    </source>
</reference>
<evidence type="ECO:0000313" key="1">
    <source>
        <dbReference type="EMBL" id="SNV23894.1"/>
    </source>
</evidence>
<dbReference type="KEGG" id="dco:SAMEA4475696_1927"/>
<keyword evidence="2" id="KW-1185">Reference proteome</keyword>
<sequence>MLVVHMCEGVFSFGEENTPSQVCWQVVPLAVRRGTGRV</sequence>
<name>A0A239VQJ6_9MICO</name>
<gene>
    <name evidence="1" type="ORF">SAMEA4475696_01927</name>
</gene>
<dbReference type="EMBL" id="LT906453">
    <property type="protein sequence ID" value="SNV23894.1"/>
    <property type="molecule type" value="Genomic_DNA"/>
</dbReference>
<proteinExistence type="predicted"/>